<sequence>MEAAPEKQSPSLDDCLKLLRGERDEQPLAGLLLVTKFCKGDDLTSLRRVYDAVGARFLDRLLRTGMGEGSTNGSGNRNAYLQLSAIVFAAFSLGSCIVFLKLFFLDSDYASGSVLES</sequence>
<comment type="caution">
    <text evidence="2">The sequence shown here is derived from an EMBL/GenBank/DDBJ whole genome shotgun (WGS) entry which is preliminary data.</text>
</comment>
<name>A0ABD3L0K9_EUCGL</name>
<dbReference type="Pfam" id="PF05536">
    <property type="entry name" value="Neurochondrin"/>
    <property type="match status" value="1"/>
</dbReference>
<keyword evidence="3" id="KW-1185">Reference proteome</keyword>
<evidence type="ECO:0000256" key="1">
    <source>
        <dbReference type="SAM" id="Phobius"/>
    </source>
</evidence>
<organism evidence="2 3">
    <name type="scientific">Eucalyptus globulus</name>
    <name type="common">Tasmanian blue gum</name>
    <dbReference type="NCBI Taxonomy" id="34317"/>
    <lineage>
        <taxon>Eukaryota</taxon>
        <taxon>Viridiplantae</taxon>
        <taxon>Streptophyta</taxon>
        <taxon>Embryophyta</taxon>
        <taxon>Tracheophyta</taxon>
        <taxon>Spermatophyta</taxon>
        <taxon>Magnoliopsida</taxon>
        <taxon>eudicotyledons</taxon>
        <taxon>Gunneridae</taxon>
        <taxon>Pentapetalae</taxon>
        <taxon>rosids</taxon>
        <taxon>malvids</taxon>
        <taxon>Myrtales</taxon>
        <taxon>Myrtaceae</taxon>
        <taxon>Myrtoideae</taxon>
        <taxon>Eucalypteae</taxon>
        <taxon>Eucalyptus</taxon>
    </lineage>
</organism>
<protein>
    <submittedName>
        <fullName evidence="2">Uncharacterized protein</fullName>
    </submittedName>
</protein>
<keyword evidence="1" id="KW-0812">Transmembrane</keyword>
<evidence type="ECO:0000313" key="2">
    <source>
        <dbReference type="EMBL" id="KAL3745475.1"/>
    </source>
</evidence>
<evidence type="ECO:0000313" key="3">
    <source>
        <dbReference type="Proteomes" id="UP001634007"/>
    </source>
</evidence>
<dbReference type="EMBL" id="JBJKBG010000003">
    <property type="protein sequence ID" value="KAL3745475.1"/>
    <property type="molecule type" value="Genomic_DNA"/>
</dbReference>
<keyword evidence="1" id="KW-0472">Membrane</keyword>
<dbReference type="PANTHER" id="PTHR13109">
    <property type="entry name" value="NEUROCHONDRIN"/>
    <property type="match status" value="1"/>
</dbReference>
<feature type="transmembrane region" description="Helical" evidence="1">
    <location>
        <begin position="80"/>
        <end position="104"/>
    </location>
</feature>
<dbReference type="PANTHER" id="PTHR13109:SF7">
    <property type="entry name" value="NEUROCHONDRIN"/>
    <property type="match status" value="1"/>
</dbReference>
<proteinExistence type="predicted"/>
<dbReference type="InterPro" id="IPR008709">
    <property type="entry name" value="Neurochondrin"/>
</dbReference>
<accession>A0ABD3L0K9</accession>
<gene>
    <name evidence="2" type="ORF">ACJRO7_014561</name>
</gene>
<dbReference type="Proteomes" id="UP001634007">
    <property type="component" value="Unassembled WGS sequence"/>
</dbReference>
<keyword evidence="1" id="KW-1133">Transmembrane helix</keyword>
<reference evidence="2 3" key="1">
    <citation type="submission" date="2024-11" db="EMBL/GenBank/DDBJ databases">
        <title>Chromosome-level genome assembly of Eucalyptus globulus Labill. provides insights into its genome evolution.</title>
        <authorList>
            <person name="Li X."/>
        </authorList>
    </citation>
    <scope>NUCLEOTIDE SEQUENCE [LARGE SCALE GENOMIC DNA]</scope>
    <source>
        <strain evidence="2">CL2024</strain>
        <tissue evidence="2">Fresh tender leaves</tissue>
    </source>
</reference>
<dbReference type="AlphaFoldDB" id="A0ABD3L0K9"/>